<keyword evidence="2" id="KW-0378">Hydrolase</keyword>
<proteinExistence type="predicted"/>
<dbReference type="GO" id="GO:0016787">
    <property type="term" value="F:hydrolase activity"/>
    <property type="evidence" value="ECO:0007669"/>
    <property type="project" value="UniProtKB-KW"/>
</dbReference>
<name>A0A7K3LQ00_9ACTN</name>
<keyword evidence="3" id="KW-1185">Reference proteome</keyword>
<dbReference type="Proteomes" id="UP000466307">
    <property type="component" value="Unassembled WGS sequence"/>
</dbReference>
<dbReference type="PANTHER" id="PTHR43798">
    <property type="entry name" value="MONOACYLGLYCEROL LIPASE"/>
    <property type="match status" value="1"/>
</dbReference>
<reference evidence="2 3" key="1">
    <citation type="submission" date="2020-01" db="EMBL/GenBank/DDBJ databases">
        <title>Investigation of new actinobacteria for the biodesulphurisation of diesel fuel.</title>
        <authorList>
            <person name="Athi Narayanan S.M."/>
        </authorList>
    </citation>
    <scope>NUCLEOTIDE SEQUENCE [LARGE SCALE GENOMIC DNA]</scope>
    <source>
        <strain evidence="2 3">213E</strain>
    </source>
</reference>
<gene>
    <name evidence="2" type="ORF">GYA93_12080</name>
</gene>
<dbReference type="Pfam" id="PF00561">
    <property type="entry name" value="Abhydrolase_1"/>
    <property type="match status" value="1"/>
</dbReference>
<dbReference type="PRINTS" id="PR00111">
    <property type="entry name" value="ABHYDROLASE"/>
</dbReference>
<organism evidence="2 3">
    <name type="scientific">Gordonia desulfuricans</name>
    <dbReference type="NCBI Taxonomy" id="89051"/>
    <lineage>
        <taxon>Bacteria</taxon>
        <taxon>Bacillati</taxon>
        <taxon>Actinomycetota</taxon>
        <taxon>Actinomycetes</taxon>
        <taxon>Mycobacteriales</taxon>
        <taxon>Gordoniaceae</taxon>
        <taxon>Gordonia</taxon>
    </lineage>
</organism>
<protein>
    <submittedName>
        <fullName evidence="2">Alpha/beta hydrolase</fullName>
    </submittedName>
</protein>
<evidence type="ECO:0000313" key="3">
    <source>
        <dbReference type="Proteomes" id="UP000466307"/>
    </source>
</evidence>
<evidence type="ECO:0000313" key="2">
    <source>
        <dbReference type="EMBL" id="NDK90315.1"/>
    </source>
</evidence>
<dbReference type="Gene3D" id="3.40.50.1820">
    <property type="entry name" value="alpha/beta hydrolase"/>
    <property type="match status" value="1"/>
</dbReference>
<dbReference type="InterPro" id="IPR000073">
    <property type="entry name" value="AB_hydrolase_1"/>
</dbReference>
<dbReference type="SUPFAM" id="SSF53474">
    <property type="entry name" value="alpha/beta-Hydrolases"/>
    <property type="match status" value="1"/>
</dbReference>
<dbReference type="InterPro" id="IPR029058">
    <property type="entry name" value="AB_hydrolase_fold"/>
</dbReference>
<accession>A0A7K3LQ00</accession>
<dbReference type="GO" id="GO:0016020">
    <property type="term" value="C:membrane"/>
    <property type="evidence" value="ECO:0007669"/>
    <property type="project" value="TreeGrafter"/>
</dbReference>
<evidence type="ECO:0000259" key="1">
    <source>
        <dbReference type="Pfam" id="PF00561"/>
    </source>
</evidence>
<dbReference type="InterPro" id="IPR050266">
    <property type="entry name" value="AB_hydrolase_sf"/>
</dbReference>
<comment type="caution">
    <text evidence="2">The sequence shown here is derived from an EMBL/GenBank/DDBJ whole genome shotgun (WGS) entry which is preliminary data.</text>
</comment>
<dbReference type="RefSeq" id="WP_059036980.1">
    <property type="nucleotide sequence ID" value="NZ_JAADZU010000035.1"/>
</dbReference>
<feature type="domain" description="AB hydrolase-1" evidence="1">
    <location>
        <begin position="33"/>
        <end position="133"/>
    </location>
</feature>
<dbReference type="EMBL" id="JAADZU010000035">
    <property type="protein sequence ID" value="NDK90315.1"/>
    <property type="molecule type" value="Genomic_DNA"/>
</dbReference>
<dbReference type="AlphaFoldDB" id="A0A7K3LQ00"/>
<dbReference type="PANTHER" id="PTHR43798:SF33">
    <property type="entry name" value="HYDROLASE, PUTATIVE (AFU_ORTHOLOGUE AFUA_2G14860)-RELATED"/>
    <property type="match status" value="1"/>
</dbReference>
<sequence length="295" mass="31069">MIEARYLEIGGSTGFVEIHLPAAHGPAGAGLGTVLCIHTAGQSGVQWRHAARALAARGYRVIVPDLPGHGRSEPAVGGPVTDLVTYGDWLVEVLEVLGVERPYVLGCSIGGKLTLELACRPDTPLAGALAMAADAAPGAVNVNGLRRELEDVAGPSRAERTYLGTLASVGRSVPKETAHLIGLMHKREDPEISSSDLIGWGTHDVRHRLADRTCPIHLVCGVDDPWIDVERVRRRAAGLASSGPAADRRAVTFTALPGIGHYPMEEIADFAGLAAGWIDELRSTAADPEKTEVSA</sequence>